<dbReference type="AlphaFoldDB" id="A0A4D7AV26"/>
<dbReference type="Pfam" id="PF14117">
    <property type="entry name" value="DUF4287"/>
    <property type="match status" value="1"/>
</dbReference>
<evidence type="ECO:0000313" key="3">
    <source>
        <dbReference type="Proteomes" id="UP000298781"/>
    </source>
</evidence>
<dbReference type="InterPro" id="IPR025629">
    <property type="entry name" value="DUF4287"/>
</dbReference>
<sequence length="184" mass="19750">MSFQAYLDTIKAKTGKGPDDFRALAAEKGLASAKAADIVAWLAQDFGLGRGHAMAIYALLKANGGPRAAPDDRLAKLFAGGKAVWQSQFDALLRQVQAFGDDVAVAPTDSYASLVRGKKKFAIVQPSAGHMDIGIKRKGADATERFAAAGSWNSMVTHRVRIADAAEVDAELIEWLRRAYDEAR</sequence>
<dbReference type="Pfam" id="PF18899">
    <property type="entry name" value="DUF5655"/>
    <property type="match status" value="1"/>
</dbReference>
<dbReference type="InterPro" id="IPR043714">
    <property type="entry name" value="DUF5655"/>
</dbReference>
<accession>A0A4D7AV26</accession>
<name>A0A4D7AV26_9HYPH</name>
<dbReference type="OrthoDB" id="9809825at2"/>
<feature type="domain" description="DUF5655" evidence="1">
    <location>
        <begin position="76"/>
        <end position="181"/>
    </location>
</feature>
<dbReference type="RefSeq" id="WP_136958291.1">
    <property type="nucleotide sequence ID" value="NZ_CP039690.1"/>
</dbReference>
<dbReference type="EMBL" id="CP039690">
    <property type="protein sequence ID" value="QCI62828.1"/>
    <property type="molecule type" value="Genomic_DNA"/>
</dbReference>
<evidence type="ECO:0000259" key="1">
    <source>
        <dbReference type="Pfam" id="PF18899"/>
    </source>
</evidence>
<organism evidence="2 3">
    <name type="scientific">Phreatobacter stygius</name>
    <dbReference type="NCBI Taxonomy" id="1940610"/>
    <lineage>
        <taxon>Bacteria</taxon>
        <taxon>Pseudomonadati</taxon>
        <taxon>Pseudomonadota</taxon>
        <taxon>Alphaproteobacteria</taxon>
        <taxon>Hyphomicrobiales</taxon>
        <taxon>Phreatobacteraceae</taxon>
        <taxon>Phreatobacter</taxon>
    </lineage>
</organism>
<keyword evidence="3" id="KW-1185">Reference proteome</keyword>
<proteinExistence type="predicted"/>
<dbReference type="KEGG" id="pstg:E8M01_00355"/>
<gene>
    <name evidence="2" type="ORF">E8M01_00355</name>
</gene>
<dbReference type="Proteomes" id="UP000298781">
    <property type="component" value="Chromosome"/>
</dbReference>
<protein>
    <submittedName>
        <fullName evidence="2">DUF4287 domain-containing protein</fullName>
    </submittedName>
</protein>
<reference evidence="2 3" key="1">
    <citation type="submission" date="2019-04" db="EMBL/GenBank/DDBJ databases">
        <title>Phreatobacter aquaticus sp. nov.</title>
        <authorList>
            <person name="Choi A."/>
        </authorList>
    </citation>
    <scope>NUCLEOTIDE SEQUENCE [LARGE SCALE GENOMIC DNA]</scope>
    <source>
        <strain evidence="2 3">KCTC 52518</strain>
    </source>
</reference>
<evidence type="ECO:0000313" key="2">
    <source>
        <dbReference type="EMBL" id="QCI62828.1"/>
    </source>
</evidence>